<proteinExistence type="predicted"/>
<evidence type="ECO:0000313" key="11">
    <source>
        <dbReference type="EMBL" id="KIQ62590.1"/>
    </source>
</evidence>
<dbReference type="InterPro" id="IPR043519">
    <property type="entry name" value="NT_sf"/>
</dbReference>
<reference evidence="11 12" key="1">
    <citation type="submission" date="2015-02" db="EMBL/GenBank/DDBJ databases">
        <title>Draft genome sequence of Kitasatospora griseola MF730-N6, a bafilomycin, terpentecin and satosporin producer.</title>
        <authorList>
            <person name="Arens J.C."/>
            <person name="Haltli B."/>
            <person name="Kerr R.G."/>
        </authorList>
    </citation>
    <scope>NUCLEOTIDE SEQUENCE [LARGE SCALE GENOMIC DNA]</scope>
    <source>
        <strain evidence="11 12">MF730-N6</strain>
    </source>
</reference>
<gene>
    <name evidence="11" type="ORF">TR51_26710</name>
</gene>
<dbReference type="GO" id="GO:0005737">
    <property type="term" value="C:cytoplasm"/>
    <property type="evidence" value="ECO:0007669"/>
    <property type="project" value="TreeGrafter"/>
</dbReference>
<dbReference type="GO" id="GO:0006302">
    <property type="term" value="P:double-strand break repair"/>
    <property type="evidence" value="ECO:0007669"/>
    <property type="project" value="TreeGrafter"/>
</dbReference>
<dbReference type="GO" id="GO:0004518">
    <property type="term" value="F:nuclease activity"/>
    <property type="evidence" value="ECO:0007669"/>
    <property type="project" value="UniProtKB-KW"/>
</dbReference>
<evidence type="ECO:0000256" key="6">
    <source>
        <dbReference type="ARBA" id="ARBA00022801"/>
    </source>
</evidence>
<dbReference type="GO" id="GO:0070260">
    <property type="term" value="F:5'-tyrosyl-DNA phosphodiesterase activity"/>
    <property type="evidence" value="ECO:0007669"/>
    <property type="project" value="TreeGrafter"/>
</dbReference>
<feature type="domain" description="Endonuclease/exonuclease/phosphatase" evidence="9">
    <location>
        <begin position="122"/>
        <end position="355"/>
    </location>
</feature>
<keyword evidence="11" id="KW-0548">Nucleotidyltransferase</keyword>
<dbReference type="Pfam" id="PF13563">
    <property type="entry name" value="2_5_RNA_ligase2"/>
    <property type="match status" value="1"/>
</dbReference>
<dbReference type="SUPFAM" id="SSF56219">
    <property type="entry name" value="DNase I-like"/>
    <property type="match status" value="1"/>
</dbReference>
<dbReference type="Gene3D" id="1.10.1410.10">
    <property type="match status" value="1"/>
</dbReference>
<evidence type="ECO:0000256" key="8">
    <source>
        <dbReference type="ARBA" id="ARBA00023204"/>
    </source>
</evidence>
<dbReference type="OrthoDB" id="490222at2"/>
<dbReference type="InterPro" id="IPR005135">
    <property type="entry name" value="Endo/exonuclease/phosphatase"/>
</dbReference>
<keyword evidence="7" id="KW-0460">Magnesium</keyword>
<dbReference type="Pfam" id="PF03372">
    <property type="entry name" value="Exo_endo_phos"/>
    <property type="match status" value="1"/>
</dbReference>
<comment type="caution">
    <text evidence="11">The sequence shown here is derived from an EMBL/GenBank/DDBJ whole genome shotgun (WGS) entry which is preliminary data.</text>
</comment>
<dbReference type="GO" id="GO:0046872">
    <property type="term" value="F:metal ion binding"/>
    <property type="evidence" value="ECO:0007669"/>
    <property type="project" value="UniProtKB-KW"/>
</dbReference>
<dbReference type="InterPro" id="IPR009097">
    <property type="entry name" value="Cyclic_Pdiesterase"/>
</dbReference>
<dbReference type="GO" id="GO:0016779">
    <property type="term" value="F:nucleotidyltransferase activity"/>
    <property type="evidence" value="ECO:0007669"/>
    <property type="project" value="UniProtKB-KW"/>
</dbReference>
<dbReference type="PANTHER" id="PTHR15822">
    <property type="entry name" value="TRAF AND TNF RECEPTOR-ASSOCIATED PROTEIN"/>
    <property type="match status" value="1"/>
</dbReference>
<evidence type="ECO:0000256" key="4">
    <source>
        <dbReference type="ARBA" id="ARBA00022723"/>
    </source>
</evidence>
<dbReference type="AlphaFoldDB" id="A0A0D0N3E0"/>
<dbReference type="Gene3D" id="3.60.10.10">
    <property type="entry name" value="Endonuclease/exonuclease/phosphatase"/>
    <property type="match status" value="1"/>
</dbReference>
<keyword evidence="5" id="KW-0227">DNA damage</keyword>
<keyword evidence="12" id="KW-1185">Reference proteome</keyword>
<dbReference type="STRING" id="2064.TR51_26710"/>
<dbReference type="EMBL" id="JXZB01000004">
    <property type="protein sequence ID" value="KIQ62590.1"/>
    <property type="molecule type" value="Genomic_DNA"/>
</dbReference>
<dbReference type="InterPro" id="IPR036691">
    <property type="entry name" value="Endo/exonu/phosph_ase_sf"/>
</dbReference>
<comment type="cofactor">
    <cofactor evidence="2">
        <name>Mg(2+)</name>
        <dbReference type="ChEBI" id="CHEBI:18420"/>
    </cofactor>
</comment>
<sequence length="904" mass="97079">MRPIEQICQRIRWDDRFDPARFTLGVRQRDDRTKLVPLETFTAAGDVPWHRVRHVEADGRVVWDRDTGVDLLDTTTAGRRTAPRVLPAPFFTPSTPHAWHPERGWRPAEGRPGVPVGQLRVVTWNTLWDRYDPELIHTARRRPLLLAELEAADADLIALQEVEPALVKLLLAQEWVRRGYTLGADPFGREIDDHGLLLLSRLPVLEAGRHALGPHKAVTAITVPTGDGPLTVAAVHLSSDHSPDGAVRRSAELALLAEGFAAVEGDLLVLGDFNDSSSAPAAALDLNDTWTEVHGPEDGTPTFDPVANPLAAVSSLTGRAGRLDRVLLRPGRARAEAARLLGRLPDREGLFASDHYGLAVDLDFTPAPAEGRLDAPPTARTAVAWLPPEQLRPPIQRLRAEHDPQLDRWPPHVNLLHGFVAEHEWDAALPLLAEAAAEVPPFTATLAGVRTFARRTGHTLWLDPAADGPAPWAALRHALERRFPQCRAHADGYHPHLTLGRSDDPRRAVADCAAALGPMTAPVGELVVLSRRGDGPMLPRATVALGTGELRPVPEPLAATPVEPPKSIGELTERIAAVLPGEVHPVGSRRLGCALPGADLDLVAVLPTAVEPALLAAELAAALPDARNVREVRGARVPGLRLDVGGLAVDLVLAPADGPAEDFAVAYSAVTDAEAVLAAVGDRHRAFAALARRVKAWTGARGLDGAPFGQLPSLAWTVLVVRTVRETASDDPAELFRRFTGTWAAWDWRQPVTLLGGPAAPHPDPVTVLTPTAPVRSCTAQVGAGARDLLAEELYRAWELGPDHPELLAPPPLHRRHAAWLVLTADPERLGPVKGRLRALLTALEPAPGVHAWPHLLPGHRLAVGLGPQPPDRETLDRITAAWLPGLPGVTATRLPGGELDPAG</sequence>
<dbReference type="Pfam" id="PF04457">
    <property type="entry name" value="MJ1316"/>
    <property type="match status" value="1"/>
</dbReference>
<dbReference type="RefSeq" id="WP_043914702.1">
    <property type="nucleotide sequence ID" value="NZ_JXZB01000004.1"/>
</dbReference>
<accession>A0A0D0N3E0</accession>
<evidence type="ECO:0000256" key="3">
    <source>
        <dbReference type="ARBA" id="ARBA00022722"/>
    </source>
</evidence>
<keyword evidence="6" id="KW-0378">Hydrolase</keyword>
<organism evidence="11 12">
    <name type="scientific">Kitasatospora griseola</name>
    <name type="common">Streptomyces griseolosporeus</name>
    <dbReference type="NCBI Taxonomy" id="2064"/>
    <lineage>
        <taxon>Bacteria</taxon>
        <taxon>Bacillati</taxon>
        <taxon>Actinomycetota</taxon>
        <taxon>Actinomycetes</taxon>
        <taxon>Kitasatosporales</taxon>
        <taxon>Streptomycetaceae</taxon>
        <taxon>Kitasatospora</taxon>
    </lineage>
</organism>
<dbReference type="PANTHER" id="PTHR15822:SF4">
    <property type="entry name" value="TYROSYL-DNA PHOSPHODIESTERASE 2"/>
    <property type="match status" value="1"/>
</dbReference>
<dbReference type="SUPFAM" id="SSF55144">
    <property type="entry name" value="LigT-like"/>
    <property type="match status" value="1"/>
</dbReference>
<dbReference type="SUPFAM" id="SSF81301">
    <property type="entry name" value="Nucleotidyltransferase"/>
    <property type="match status" value="1"/>
</dbReference>
<keyword evidence="11" id="KW-0808">Transferase</keyword>
<evidence type="ECO:0000313" key="12">
    <source>
        <dbReference type="Proteomes" id="UP000032066"/>
    </source>
</evidence>
<dbReference type="Gene3D" id="3.30.460.10">
    <property type="entry name" value="Beta Polymerase, domain 2"/>
    <property type="match status" value="1"/>
</dbReference>
<dbReference type="SUPFAM" id="SSF81631">
    <property type="entry name" value="PAP/OAS1 substrate-binding domain"/>
    <property type="match status" value="1"/>
</dbReference>
<dbReference type="InterPro" id="IPR051547">
    <property type="entry name" value="TDP2-like"/>
</dbReference>
<dbReference type="Proteomes" id="UP000032066">
    <property type="component" value="Unassembled WGS sequence"/>
</dbReference>
<dbReference type="CDD" id="cd09080">
    <property type="entry name" value="TDP2"/>
    <property type="match status" value="1"/>
</dbReference>
<name>A0A0D0N3E0_KITGR</name>
<evidence type="ECO:0000256" key="7">
    <source>
        <dbReference type="ARBA" id="ARBA00022842"/>
    </source>
</evidence>
<feature type="domain" description="MJ1316 RNA cyclic group end recognition" evidence="10">
    <location>
        <begin position="1"/>
        <end position="65"/>
    </location>
</feature>
<evidence type="ECO:0000256" key="5">
    <source>
        <dbReference type="ARBA" id="ARBA00022763"/>
    </source>
</evidence>
<dbReference type="InterPro" id="IPR040459">
    <property type="entry name" value="MJ1316"/>
</dbReference>
<keyword evidence="8" id="KW-0234">DNA repair</keyword>
<dbReference type="PATRIC" id="fig|2064.6.peg.5674"/>
<dbReference type="Gene3D" id="3.90.1140.10">
    <property type="entry name" value="Cyclic phosphodiesterase"/>
    <property type="match status" value="1"/>
</dbReference>
<comment type="cofactor">
    <cofactor evidence="1">
        <name>Mn(2+)</name>
        <dbReference type="ChEBI" id="CHEBI:29035"/>
    </cofactor>
</comment>
<evidence type="ECO:0000256" key="1">
    <source>
        <dbReference type="ARBA" id="ARBA00001936"/>
    </source>
</evidence>
<keyword evidence="3" id="KW-0540">Nuclease</keyword>
<keyword evidence="4" id="KW-0479">Metal-binding</keyword>
<dbReference type="GO" id="GO:0003697">
    <property type="term" value="F:single-stranded DNA binding"/>
    <property type="evidence" value="ECO:0007669"/>
    <property type="project" value="TreeGrafter"/>
</dbReference>
<evidence type="ECO:0000259" key="10">
    <source>
        <dbReference type="Pfam" id="PF04457"/>
    </source>
</evidence>
<evidence type="ECO:0000256" key="2">
    <source>
        <dbReference type="ARBA" id="ARBA00001946"/>
    </source>
</evidence>
<protein>
    <submittedName>
        <fullName evidence="11">Polynucleotide adenylyltransferase</fullName>
    </submittedName>
</protein>
<evidence type="ECO:0000259" key="9">
    <source>
        <dbReference type="Pfam" id="PF03372"/>
    </source>
</evidence>